<sequence>MGLNLLLLLSNSLVLVGILILLGSLLTVRRILRSFPEGRSHKGWFTMGCLISLFVLGYLAYVNIFWEKHTQATDLIVPGVFFFGACFVLLSTFLSLNTALDIIRICELEKESSTDPLTGVYNRRHMEKCLQEEIAKAQRYKFDLSLLLIDLDNFKLINDQHGHQVGDQVLTDISALVLQELRSFDVMARYGGEEFLVIAPNTGPGYAHILAERLRKRIEMHHFFVGSKALKIKLTISIGVSSYGGSITTQESLVLRADNNLYLAKGQGRNKVIADQSKYPLQV</sequence>
<evidence type="ECO:0000313" key="6">
    <source>
        <dbReference type="EMBL" id="ABM04442.1"/>
    </source>
</evidence>
<reference evidence="6 7" key="1">
    <citation type="submission" date="2007-01" db="EMBL/GenBank/DDBJ databases">
        <title>Complete sequence of Psychromonas ingrahamii 37.</title>
        <authorList>
            <consortium name="US DOE Joint Genome Institute"/>
            <person name="Copeland A."/>
            <person name="Lucas S."/>
            <person name="Lapidus A."/>
            <person name="Barry K."/>
            <person name="Detter J.C."/>
            <person name="Glavina del Rio T."/>
            <person name="Hammon N."/>
            <person name="Israni S."/>
            <person name="Dalin E."/>
            <person name="Tice H."/>
            <person name="Pitluck S."/>
            <person name="Thompson L.S."/>
            <person name="Brettin T."/>
            <person name="Bruce D."/>
            <person name="Han C."/>
            <person name="Tapia R."/>
            <person name="Schmutz J."/>
            <person name="Larimer F."/>
            <person name="Land M."/>
            <person name="Hauser L."/>
            <person name="Kyrpides N."/>
            <person name="Ivanova N."/>
            <person name="Staley J."/>
            <person name="Richardson P."/>
        </authorList>
    </citation>
    <scope>NUCLEOTIDE SEQUENCE [LARGE SCALE GENOMIC DNA]</scope>
    <source>
        <strain evidence="6 7">37</strain>
    </source>
</reference>
<dbReference type="GO" id="GO:1902201">
    <property type="term" value="P:negative regulation of bacterial-type flagellum-dependent cell motility"/>
    <property type="evidence" value="ECO:0007669"/>
    <property type="project" value="TreeGrafter"/>
</dbReference>
<evidence type="ECO:0000256" key="2">
    <source>
        <dbReference type="ARBA" id="ARBA00012528"/>
    </source>
</evidence>
<comment type="cofactor">
    <cofactor evidence="1">
        <name>Mg(2+)</name>
        <dbReference type="ChEBI" id="CHEBI:18420"/>
    </cofactor>
</comment>
<keyword evidence="4" id="KW-0472">Membrane</keyword>
<keyword evidence="4" id="KW-0812">Transmembrane</keyword>
<proteinExistence type="predicted"/>
<accession>A1SY77</accession>
<dbReference type="EMBL" id="CP000510">
    <property type="protein sequence ID" value="ABM04442.1"/>
    <property type="molecule type" value="Genomic_DNA"/>
</dbReference>
<keyword evidence="4" id="KW-1133">Transmembrane helix</keyword>
<feature type="transmembrane region" description="Helical" evidence="4">
    <location>
        <begin position="12"/>
        <end position="32"/>
    </location>
</feature>
<dbReference type="SUPFAM" id="SSF55073">
    <property type="entry name" value="Nucleotide cyclase"/>
    <property type="match status" value="1"/>
</dbReference>
<dbReference type="InterPro" id="IPR043128">
    <property type="entry name" value="Rev_trsase/Diguanyl_cyclase"/>
</dbReference>
<dbReference type="STRING" id="357804.Ping_2732"/>
<evidence type="ECO:0000259" key="5">
    <source>
        <dbReference type="PROSITE" id="PS50887"/>
    </source>
</evidence>
<dbReference type="InterPro" id="IPR000160">
    <property type="entry name" value="GGDEF_dom"/>
</dbReference>
<dbReference type="GO" id="GO:0043709">
    <property type="term" value="P:cell adhesion involved in single-species biofilm formation"/>
    <property type="evidence" value="ECO:0007669"/>
    <property type="project" value="TreeGrafter"/>
</dbReference>
<protein>
    <recommendedName>
        <fullName evidence="2">diguanylate cyclase</fullName>
        <ecNumber evidence="2">2.7.7.65</ecNumber>
    </recommendedName>
</protein>
<dbReference type="eggNOG" id="COG3706">
    <property type="taxonomic scope" value="Bacteria"/>
</dbReference>
<feature type="transmembrane region" description="Helical" evidence="4">
    <location>
        <begin position="76"/>
        <end position="96"/>
    </location>
</feature>
<dbReference type="Proteomes" id="UP000000639">
    <property type="component" value="Chromosome"/>
</dbReference>
<gene>
    <name evidence="6" type="ordered locus">Ping_2732</name>
</gene>
<dbReference type="HOGENOM" id="CLU_000445_11_1_6"/>
<comment type="catalytic activity">
    <reaction evidence="3">
        <text>2 GTP = 3',3'-c-di-GMP + 2 diphosphate</text>
        <dbReference type="Rhea" id="RHEA:24898"/>
        <dbReference type="ChEBI" id="CHEBI:33019"/>
        <dbReference type="ChEBI" id="CHEBI:37565"/>
        <dbReference type="ChEBI" id="CHEBI:58805"/>
        <dbReference type="EC" id="2.7.7.65"/>
    </reaction>
</comment>
<dbReference type="SMART" id="SM00267">
    <property type="entry name" value="GGDEF"/>
    <property type="match status" value="1"/>
</dbReference>
<dbReference type="AlphaFoldDB" id="A1SY77"/>
<dbReference type="PANTHER" id="PTHR45138:SF9">
    <property type="entry name" value="DIGUANYLATE CYCLASE DGCM-RELATED"/>
    <property type="match status" value="1"/>
</dbReference>
<feature type="transmembrane region" description="Helical" evidence="4">
    <location>
        <begin position="44"/>
        <end position="64"/>
    </location>
</feature>
<dbReference type="CDD" id="cd01949">
    <property type="entry name" value="GGDEF"/>
    <property type="match status" value="1"/>
</dbReference>
<evidence type="ECO:0000256" key="4">
    <source>
        <dbReference type="SAM" id="Phobius"/>
    </source>
</evidence>
<dbReference type="Pfam" id="PF00990">
    <property type="entry name" value="GGDEF"/>
    <property type="match status" value="1"/>
</dbReference>
<dbReference type="PANTHER" id="PTHR45138">
    <property type="entry name" value="REGULATORY COMPONENTS OF SENSORY TRANSDUCTION SYSTEM"/>
    <property type="match status" value="1"/>
</dbReference>
<dbReference type="Gene3D" id="3.30.70.270">
    <property type="match status" value="1"/>
</dbReference>
<dbReference type="GO" id="GO:0005886">
    <property type="term" value="C:plasma membrane"/>
    <property type="evidence" value="ECO:0007669"/>
    <property type="project" value="TreeGrafter"/>
</dbReference>
<dbReference type="NCBIfam" id="TIGR00254">
    <property type="entry name" value="GGDEF"/>
    <property type="match status" value="1"/>
</dbReference>
<evidence type="ECO:0000256" key="1">
    <source>
        <dbReference type="ARBA" id="ARBA00001946"/>
    </source>
</evidence>
<organism evidence="6 7">
    <name type="scientific">Psychromonas ingrahamii (strain DSM 17664 / CCUG 51855 / 37)</name>
    <dbReference type="NCBI Taxonomy" id="357804"/>
    <lineage>
        <taxon>Bacteria</taxon>
        <taxon>Pseudomonadati</taxon>
        <taxon>Pseudomonadota</taxon>
        <taxon>Gammaproteobacteria</taxon>
        <taxon>Alteromonadales</taxon>
        <taxon>Psychromonadaceae</taxon>
        <taxon>Psychromonas</taxon>
    </lineage>
</organism>
<dbReference type="InterPro" id="IPR029787">
    <property type="entry name" value="Nucleotide_cyclase"/>
</dbReference>
<name>A1SY77_PSYIN</name>
<evidence type="ECO:0000313" key="7">
    <source>
        <dbReference type="Proteomes" id="UP000000639"/>
    </source>
</evidence>
<dbReference type="KEGG" id="pin:Ping_2732"/>
<dbReference type="InterPro" id="IPR050469">
    <property type="entry name" value="Diguanylate_Cyclase"/>
</dbReference>
<feature type="domain" description="GGDEF" evidence="5">
    <location>
        <begin position="142"/>
        <end position="277"/>
    </location>
</feature>
<dbReference type="GO" id="GO:0052621">
    <property type="term" value="F:diguanylate cyclase activity"/>
    <property type="evidence" value="ECO:0007669"/>
    <property type="project" value="UniProtKB-EC"/>
</dbReference>
<dbReference type="PROSITE" id="PS50887">
    <property type="entry name" value="GGDEF"/>
    <property type="match status" value="1"/>
</dbReference>
<dbReference type="EC" id="2.7.7.65" evidence="2"/>
<evidence type="ECO:0000256" key="3">
    <source>
        <dbReference type="ARBA" id="ARBA00034247"/>
    </source>
</evidence>
<dbReference type="FunFam" id="3.30.70.270:FF:000001">
    <property type="entry name" value="Diguanylate cyclase domain protein"/>
    <property type="match status" value="1"/>
</dbReference>
<keyword evidence="7" id="KW-1185">Reference proteome</keyword>